<evidence type="ECO:0000313" key="2">
    <source>
        <dbReference type="EMBL" id="HJB79598.1"/>
    </source>
</evidence>
<sequence length="148" mass="16547">MKGTVVKFLLKTAWVLELIIALFILVVTVVQMVLTGKDSLDYLTLGQFSLNEFFANTMNIIVGLEFVKMLILHTPQAVTDVLLFAIARQLVVTHSSSMDTLLGVAAVALIFVIKKFLLSQEDSVPPKDILSKFSQEFKTRKEEAPHHE</sequence>
<feature type="transmembrane region" description="Helical" evidence="1">
    <location>
        <begin position="100"/>
        <end position="117"/>
    </location>
</feature>
<protein>
    <recommendedName>
        <fullName evidence="4">Transporter</fullName>
    </recommendedName>
</protein>
<reference evidence="2" key="2">
    <citation type="submission" date="2021-04" db="EMBL/GenBank/DDBJ databases">
        <authorList>
            <person name="Gilroy R."/>
        </authorList>
    </citation>
    <scope>NUCLEOTIDE SEQUENCE</scope>
    <source>
        <strain evidence="2">CHK192-8294</strain>
    </source>
</reference>
<reference evidence="2" key="1">
    <citation type="journal article" date="2021" name="PeerJ">
        <title>Extensive microbial diversity within the chicken gut microbiome revealed by metagenomics and culture.</title>
        <authorList>
            <person name="Gilroy R."/>
            <person name="Ravi A."/>
            <person name="Getino M."/>
            <person name="Pursley I."/>
            <person name="Horton D.L."/>
            <person name="Alikhan N.F."/>
            <person name="Baker D."/>
            <person name="Gharbi K."/>
            <person name="Hall N."/>
            <person name="Watson M."/>
            <person name="Adriaenssens E.M."/>
            <person name="Foster-Nyarko E."/>
            <person name="Jarju S."/>
            <person name="Secka A."/>
            <person name="Antonio M."/>
            <person name="Oren A."/>
            <person name="Chaudhuri R.R."/>
            <person name="La Ragione R."/>
            <person name="Hildebrand F."/>
            <person name="Pallen M.J."/>
        </authorList>
    </citation>
    <scope>NUCLEOTIDE SEQUENCE</scope>
    <source>
        <strain evidence="2">CHK192-8294</strain>
    </source>
</reference>
<keyword evidence="1" id="KW-1133">Transmembrane helix</keyword>
<dbReference type="AlphaFoldDB" id="A0A9D2MM25"/>
<dbReference type="EMBL" id="DWXO01000017">
    <property type="protein sequence ID" value="HJB79598.1"/>
    <property type="molecule type" value="Genomic_DNA"/>
</dbReference>
<gene>
    <name evidence="2" type="ORF">H9712_01295</name>
</gene>
<organism evidence="2 3">
    <name type="scientific">Candidatus Flavonifractor intestinigallinarum</name>
    <dbReference type="NCBI Taxonomy" id="2838586"/>
    <lineage>
        <taxon>Bacteria</taxon>
        <taxon>Bacillati</taxon>
        <taxon>Bacillota</taxon>
        <taxon>Clostridia</taxon>
        <taxon>Eubacteriales</taxon>
        <taxon>Oscillospiraceae</taxon>
        <taxon>Flavonifractor</taxon>
    </lineage>
</organism>
<evidence type="ECO:0008006" key="4">
    <source>
        <dbReference type="Google" id="ProtNLM"/>
    </source>
</evidence>
<keyword evidence="1" id="KW-0472">Membrane</keyword>
<keyword evidence="1" id="KW-0812">Transmembrane</keyword>
<dbReference type="Proteomes" id="UP000823921">
    <property type="component" value="Unassembled WGS sequence"/>
</dbReference>
<evidence type="ECO:0000256" key="1">
    <source>
        <dbReference type="SAM" id="Phobius"/>
    </source>
</evidence>
<accession>A0A9D2MM25</accession>
<evidence type="ECO:0000313" key="3">
    <source>
        <dbReference type="Proteomes" id="UP000823921"/>
    </source>
</evidence>
<proteinExistence type="predicted"/>
<comment type="caution">
    <text evidence="2">The sequence shown here is derived from an EMBL/GenBank/DDBJ whole genome shotgun (WGS) entry which is preliminary data.</text>
</comment>
<feature type="transmembrane region" description="Helical" evidence="1">
    <location>
        <begin position="12"/>
        <end position="34"/>
    </location>
</feature>
<name>A0A9D2MM25_9FIRM</name>